<protein>
    <submittedName>
        <fullName evidence="1">Uncharacterized protein</fullName>
    </submittedName>
</protein>
<evidence type="ECO:0000313" key="1">
    <source>
        <dbReference type="EMBL" id="TDQ80789.1"/>
    </source>
</evidence>
<proteinExistence type="predicted"/>
<keyword evidence="2" id="KW-1185">Reference proteome</keyword>
<evidence type="ECO:0000313" key="2">
    <source>
        <dbReference type="Proteomes" id="UP000295783"/>
    </source>
</evidence>
<reference evidence="1 2" key="1">
    <citation type="submission" date="2019-03" db="EMBL/GenBank/DDBJ databases">
        <title>Genomic Encyclopedia of Type Strains, Phase III (KMG-III): the genomes of soil and plant-associated and newly described type strains.</title>
        <authorList>
            <person name="Whitman W."/>
        </authorList>
    </citation>
    <scope>NUCLEOTIDE SEQUENCE [LARGE SCALE GENOMIC DNA]</scope>
    <source>
        <strain evidence="1 2">CGMCC 1.7660</strain>
    </source>
</reference>
<dbReference type="Proteomes" id="UP000295783">
    <property type="component" value="Unassembled WGS sequence"/>
</dbReference>
<dbReference type="EMBL" id="SNYW01000010">
    <property type="protein sequence ID" value="TDQ80789.1"/>
    <property type="molecule type" value="Genomic_DNA"/>
</dbReference>
<organism evidence="1 2">
    <name type="scientific">Dongia mobilis</name>
    <dbReference type="NCBI Taxonomy" id="578943"/>
    <lineage>
        <taxon>Bacteria</taxon>
        <taxon>Pseudomonadati</taxon>
        <taxon>Pseudomonadota</taxon>
        <taxon>Alphaproteobacteria</taxon>
        <taxon>Rhodospirillales</taxon>
        <taxon>Dongiaceae</taxon>
        <taxon>Dongia</taxon>
    </lineage>
</organism>
<sequence>MNDSQVEDASRSEAAPLMAAPDDALTLNLSDLLPDANGEIVILNEGDDPGLNIVTELRLLESGIAESHITDGGIDVKGLQYWVFEDGTKLYYSPGLSISVDHATV</sequence>
<accession>A0A4R6WUP8</accession>
<comment type="caution">
    <text evidence="1">The sequence shown here is derived from an EMBL/GenBank/DDBJ whole genome shotgun (WGS) entry which is preliminary data.</text>
</comment>
<dbReference type="AlphaFoldDB" id="A0A4R6WUP8"/>
<gene>
    <name evidence="1" type="ORF">A8950_2656</name>
</gene>
<name>A0A4R6WUP8_9PROT</name>